<organism evidence="1 2">
    <name type="scientific">Olea europaea subsp. europaea</name>
    <dbReference type="NCBI Taxonomy" id="158383"/>
    <lineage>
        <taxon>Eukaryota</taxon>
        <taxon>Viridiplantae</taxon>
        <taxon>Streptophyta</taxon>
        <taxon>Embryophyta</taxon>
        <taxon>Tracheophyta</taxon>
        <taxon>Spermatophyta</taxon>
        <taxon>Magnoliopsida</taxon>
        <taxon>eudicotyledons</taxon>
        <taxon>Gunneridae</taxon>
        <taxon>Pentapetalae</taxon>
        <taxon>asterids</taxon>
        <taxon>lamiids</taxon>
        <taxon>Lamiales</taxon>
        <taxon>Oleaceae</taxon>
        <taxon>Oleeae</taxon>
        <taxon>Olea</taxon>
    </lineage>
</organism>
<gene>
    <name evidence="1" type="ORF">OLEA9_A091392</name>
</gene>
<dbReference type="Gramene" id="OE9A091392T1">
    <property type="protein sequence ID" value="OE9A091392C1"/>
    <property type="gene ID" value="OE9A091392"/>
</dbReference>
<dbReference type="EMBL" id="CACTIH010007291">
    <property type="protein sequence ID" value="CAA3008141.1"/>
    <property type="molecule type" value="Genomic_DNA"/>
</dbReference>
<proteinExistence type="predicted"/>
<protein>
    <submittedName>
        <fullName evidence="1">Uncharacterized protein</fullName>
    </submittedName>
</protein>
<keyword evidence="2" id="KW-1185">Reference proteome</keyword>
<reference evidence="1 2" key="1">
    <citation type="submission" date="2019-12" db="EMBL/GenBank/DDBJ databases">
        <authorList>
            <person name="Alioto T."/>
            <person name="Alioto T."/>
            <person name="Gomez Garrido J."/>
        </authorList>
    </citation>
    <scope>NUCLEOTIDE SEQUENCE [LARGE SCALE GENOMIC DNA]</scope>
</reference>
<accession>A0A8S0TXA6</accession>
<name>A0A8S0TXA6_OLEEU</name>
<evidence type="ECO:0000313" key="1">
    <source>
        <dbReference type="EMBL" id="CAA3008141.1"/>
    </source>
</evidence>
<comment type="caution">
    <text evidence="1">The sequence shown here is derived from an EMBL/GenBank/DDBJ whole genome shotgun (WGS) entry which is preliminary data.</text>
</comment>
<dbReference type="AlphaFoldDB" id="A0A8S0TXA6"/>
<sequence length="89" mass="9652">MGVGGGVKSKPLINAFDVESMVALWKHSEFIFVDKLLLANCTVGEAVVVVCSVGQLRKVLQAIVGWCNAVPIRESNVDKRADESGEEHR</sequence>
<evidence type="ECO:0000313" key="2">
    <source>
        <dbReference type="Proteomes" id="UP000594638"/>
    </source>
</evidence>
<dbReference type="Proteomes" id="UP000594638">
    <property type="component" value="Unassembled WGS sequence"/>
</dbReference>